<evidence type="ECO:0000256" key="8">
    <source>
        <dbReference type="ARBA" id="ARBA00045696"/>
    </source>
</evidence>
<dbReference type="Proteomes" id="UP001221413">
    <property type="component" value="Unassembled WGS sequence"/>
</dbReference>
<dbReference type="InterPro" id="IPR011990">
    <property type="entry name" value="TPR-like_helical_dom_sf"/>
</dbReference>
<gene>
    <name evidence="10" type="ORF">Dda_0307</name>
</gene>
<dbReference type="Pfam" id="PF12862">
    <property type="entry name" value="ANAPC5"/>
    <property type="match status" value="1"/>
</dbReference>
<keyword evidence="5" id="KW-0833">Ubl conjugation pathway</keyword>
<evidence type="ECO:0000256" key="5">
    <source>
        <dbReference type="ARBA" id="ARBA00022786"/>
    </source>
</evidence>
<keyword evidence="3" id="KW-0132">Cell division</keyword>
<accession>A0AAD6J6C8</accession>
<dbReference type="GO" id="GO:0031145">
    <property type="term" value="P:anaphase-promoting complex-dependent catabolic process"/>
    <property type="evidence" value="ECO:0007669"/>
    <property type="project" value="TreeGrafter"/>
</dbReference>
<protein>
    <recommendedName>
        <fullName evidence="2">Anaphase-promoting complex subunit 5</fullName>
    </recommendedName>
    <alternativeName>
        <fullName evidence="7">Cyclosome subunit 5</fullName>
    </alternativeName>
</protein>
<organism evidence="10 11">
    <name type="scientific">Drechslerella dactyloides</name>
    <name type="common">Nematode-trapping fungus</name>
    <name type="synonym">Arthrobotrys dactyloides</name>
    <dbReference type="NCBI Taxonomy" id="74499"/>
    <lineage>
        <taxon>Eukaryota</taxon>
        <taxon>Fungi</taxon>
        <taxon>Dikarya</taxon>
        <taxon>Ascomycota</taxon>
        <taxon>Pezizomycotina</taxon>
        <taxon>Orbiliomycetes</taxon>
        <taxon>Orbiliales</taxon>
        <taxon>Orbiliaceae</taxon>
        <taxon>Drechslerella</taxon>
    </lineage>
</organism>
<proteinExistence type="inferred from homology"/>
<dbReference type="EMBL" id="JAQGDS010000001">
    <property type="protein sequence ID" value="KAJ6264165.1"/>
    <property type="molecule type" value="Genomic_DNA"/>
</dbReference>
<dbReference type="GO" id="GO:0051301">
    <property type="term" value="P:cell division"/>
    <property type="evidence" value="ECO:0007669"/>
    <property type="project" value="UniProtKB-KW"/>
</dbReference>
<evidence type="ECO:0000313" key="10">
    <source>
        <dbReference type="EMBL" id="KAJ6264165.1"/>
    </source>
</evidence>
<evidence type="ECO:0000313" key="11">
    <source>
        <dbReference type="Proteomes" id="UP001221413"/>
    </source>
</evidence>
<dbReference type="GO" id="GO:0005680">
    <property type="term" value="C:anaphase-promoting complex"/>
    <property type="evidence" value="ECO:0007669"/>
    <property type="project" value="InterPro"/>
</dbReference>
<name>A0AAD6J6C8_DREDA</name>
<feature type="domain" description="Anaphase-promoting complex subunit 5" evidence="9">
    <location>
        <begin position="284"/>
        <end position="373"/>
    </location>
</feature>
<dbReference type="InterPro" id="IPR037679">
    <property type="entry name" value="Apc5"/>
</dbReference>
<comment type="caution">
    <text evidence="10">The sequence shown here is derived from an EMBL/GenBank/DDBJ whole genome shotgun (WGS) entry which is preliminary data.</text>
</comment>
<dbReference type="PANTHER" id="PTHR12830">
    <property type="entry name" value="ANAPHASE-PROMOTING COMPLEX SUBUNIT 5"/>
    <property type="match status" value="1"/>
</dbReference>
<dbReference type="Gene3D" id="1.25.40.10">
    <property type="entry name" value="Tetratricopeptide repeat domain"/>
    <property type="match status" value="1"/>
</dbReference>
<evidence type="ECO:0000256" key="4">
    <source>
        <dbReference type="ARBA" id="ARBA00022776"/>
    </source>
</evidence>
<keyword evidence="11" id="KW-1185">Reference proteome</keyword>
<sequence>MQNPSRLTRDPTTGRYLTPGKLALLALISIYTENRIPAPSIIPVLTFVLKHLIANRGQISPQNTPPPTVISLESLQKLTVQEPSAVTGRTIYDLLLKKLWEINSYDALHDFVSNLEGFLADPKKADKTYIRTPGEQSFFTKNSVIGAFIRRATLEFSRMPFAEAVQLWQGFIAYREPTLPQWKKRNASLVHATGVIGTAEIPNDIFLTGLPADHPLVRHLYGSVDEMKALGERAQGMVSVDDVEKLLEFQVDCMQRLGTRVPEQMQQQLKTILDSRASKPNLQYYVEFLNAWRSGDYQGSFECLHQYFDYTMHMRERTFYQYALLNLAILQADFGCNRESILAMQETVNTARENKDVACLNFALSWLYHFHKAHPQDCPDLIAARMERESLNFLKVKAKESGMHHLQSMAHLSEAKQCLTHAESLGFAFESIMRSSHLNISKGIHNAFGSQMILQSAVWSRLGVNYAAILNCELFITKYAKNSPVEDIIKAKCRTAFLIAQRGRFEEALERLENIDQETLRTLKYYQYWATYGGLIRLKRELFRGDLAAAEYNLQQLLASTSTEPDCMVEIQLCKVQLHMRRNNYSEALDLLNALGEDLERDKGDITSRLRVMLNKAQVMAKCGRAIKGLSVTLRAATIAWRAKLLPMLYLGMAVLANILLQMHEFNVAHALLDGIMPQILECEDAHLNGICLNTLADAQVGMAGTVLDDKKRNAEYLGKALELLDRCFVEYGKLGDRTAQVEVVNKKARVHNILDNVELRNEAAATCLQLKKGYEVSGSMLQRNGGGMRS</sequence>
<evidence type="ECO:0000256" key="7">
    <source>
        <dbReference type="ARBA" id="ARBA00031069"/>
    </source>
</evidence>
<dbReference type="PANTHER" id="PTHR12830:SF9">
    <property type="entry name" value="ANAPHASE-PROMOTING COMPLEX SUBUNIT 5"/>
    <property type="match status" value="1"/>
</dbReference>
<evidence type="ECO:0000256" key="1">
    <source>
        <dbReference type="ARBA" id="ARBA00007450"/>
    </source>
</evidence>
<dbReference type="GO" id="GO:0045842">
    <property type="term" value="P:positive regulation of mitotic metaphase/anaphase transition"/>
    <property type="evidence" value="ECO:0007669"/>
    <property type="project" value="TreeGrafter"/>
</dbReference>
<comment type="function">
    <text evidence="8">Component of the anaphase promoting complex/cyclosome (APC/C), a cell cycle-regulated E3 ubiquitin ligase that controls progression through mitosis and the G1 phase of the cell cycle. The APC/C complex acts by mediating ubiquitination and subsequent degradation of target proteins: it mainly mediates the formation of 'Lys-11'-linked polyubiquitin chains and, to a lower extent, the formation of 'Lys-48'- and 'Lys-63'-linked polyubiquitin chains. The APC/C complex catalyzes assembly of branched 'Lys-11'-/'Lys-48'-linked branched ubiquitin chains on target proteins.</text>
</comment>
<reference evidence="10" key="1">
    <citation type="submission" date="2023-01" db="EMBL/GenBank/DDBJ databases">
        <title>The chitinases involved in constricting ring structure development in the nematode-trapping fungus Drechslerella dactyloides.</title>
        <authorList>
            <person name="Wang R."/>
            <person name="Zhang L."/>
            <person name="Tang P."/>
            <person name="Li S."/>
            <person name="Liang L."/>
        </authorList>
    </citation>
    <scope>NUCLEOTIDE SEQUENCE</scope>
    <source>
        <strain evidence="10">YMF1.00031</strain>
    </source>
</reference>
<evidence type="ECO:0000256" key="2">
    <source>
        <dbReference type="ARBA" id="ARBA00016066"/>
    </source>
</evidence>
<dbReference type="AlphaFoldDB" id="A0AAD6J6C8"/>
<dbReference type="SUPFAM" id="SSF48452">
    <property type="entry name" value="TPR-like"/>
    <property type="match status" value="1"/>
</dbReference>
<evidence type="ECO:0000256" key="6">
    <source>
        <dbReference type="ARBA" id="ARBA00023306"/>
    </source>
</evidence>
<evidence type="ECO:0000256" key="3">
    <source>
        <dbReference type="ARBA" id="ARBA00022618"/>
    </source>
</evidence>
<comment type="similarity">
    <text evidence="1">Belongs to the APC5 family.</text>
</comment>
<dbReference type="InterPro" id="IPR026000">
    <property type="entry name" value="Apc5_dom"/>
</dbReference>
<evidence type="ECO:0000259" key="9">
    <source>
        <dbReference type="Pfam" id="PF12862"/>
    </source>
</evidence>
<dbReference type="GO" id="GO:0070979">
    <property type="term" value="P:protein K11-linked ubiquitination"/>
    <property type="evidence" value="ECO:0007669"/>
    <property type="project" value="TreeGrafter"/>
</dbReference>
<keyword evidence="6" id="KW-0131">Cell cycle</keyword>
<keyword evidence="4" id="KW-0498">Mitosis</keyword>